<evidence type="ECO:0000256" key="1">
    <source>
        <dbReference type="SAM" id="Phobius"/>
    </source>
</evidence>
<protein>
    <submittedName>
        <fullName evidence="3">Glycosyltransferase family 2 protein</fullName>
    </submittedName>
    <submittedName>
        <fullName evidence="4">Putative glycosyltransferase EpsJ</fullName>
        <ecNumber evidence="3 4">2.4.-.-</ecNumber>
    </submittedName>
</protein>
<reference evidence="3 6" key="2">
    <citation type="submission" date="2023-11" db="EMBL/GenBank/DDBJ databases">
        <title>Plant-associative lifestyle of Vibrio porteresiae and its evolutionary dynamics.</title>
        <authorList>
            <person name="Rameshkumar N."/>
            <person name="Kirti K."/>
        </authorList>
    </citation>
    <scope>NUCLEOTIDE SEQUENCE [LARGE SCALE GENOMIC DNA]</scope>
    <source>
        <strain evidence="3 6">MSSRF38</strain>
    </source>
</reference>
<dbReference type="GO" id="GO:0016758">
    <property type="term" value="F:hexosyltransferase activity"/>
    <property type="evidence" value="ECO:0007669"/>
    <property type="project" value="UniProtKB-ARBA"/>
</dbReference>
<keyword evidence="6" id="KW-1185">Reference proteome</keyword>
<evidence type="ECO:0000313" key="4">
    <source>
        <dbReference type="EMBL" id="SMS01536.1"/>
    </source>
</evidence>
<evidence type="ECO:0000313" key="6">
    <source>
        <dbReference type="Proteomes" id="UP001283366"/>
    </source>
</evidence>
<dbReference type="SUPFAM" id="SSF53448">
    <property type="entry name" value="Nucleotide-diphospho-sugar transferases"/>
    <property type="match status" value="1"/>
</dbReference>
<dbReference type="EMBL" id="FXXI01000005">
    <property type="protein sequence ID" value="SMS01536.1"/>
    <property type="molecule type" value="Genomic_DNA"/>
</dbReference>
<evidence type="ECO:0000313" key="5">
    <source>
        <dbReference type="Proteomes" id="UP000196125"/>
    </source>
</evidence>
<dbReference type="Proteomes" id="UP001283366">
    <property type="component" value="Unassembled WGS sequence"/>
</dbReference>
<feature type="domain" description="Glycosyltransferase 2-like" evidence="2">
    <location>
        <begin position="8"/>
        <end position="136"/>
    </location>
</feature>
<dbReference type="InterPro" id="IPR029044">
    <property type="entry name" value="Nucleotide-diphossugar_trans"/>
</dbReference>
<accession>A0A1Y6IV84</accession>
<keyword evidence="4" id="KW-0808">Transferase</keyword>
<feature type="transmembrane region" description="Helical" evidence="1">
    <location>
        <begin position="318"/>
        <end position="335"/>
    </location>
</feature>
<dbReference type="Gene3D" id="3.90.550.10">
    <property type="entry name" value="Spore Coat Polysaccharide Biosynthesis Protein SpsA, Chain A"/>
    <property type="match status" value="1"/>
</dbReference>
<proteinExistence type="predicted"/>
<sequence length="341" mass="40147">MNDSPLVSIIIPAYKVSKYIESCLNSVINQSLSSWEAIVIDDHSPENEYEIVKKIQQEDTRIKLIRHDFNKGLGESRNTGCKYARGKYLFFLDSDDLLPKDILLNICDLAESKKLDLIITDFYAFYDNDPIDINASYPARAVFSEQFRKVNEIISWKDMASDYDLIMPSIFSTTCWGKLFRKELWDDLNCHVPLGLRMAEDLIPVKKYLFSSHRILAYPMCSILYRQRESSATKKRSMNAYDIIKCYPEARKMLSEALSDDSLNDYIERFFVQVFLEHMFTFLPYREWFNFYKQCAPYISEMNIDKLQDIFKRISIKGWSNGSIFSFCIIICMYLKRKFNK</sequence>
<keyword evidence="4" id="KW-0328">Glycosyltransferase</keyword>
<dbReference type="PANTHER" id="PTHR22916">
    <property type="entry name" value="GLYCOSYLTRANSFERASE"/>
    <property type="match status" value="1"/>
</dbReference>
<dbReference type="RefSeq" id="WP_087481568.1">
    <property type="nucleotide sequence ID" value="NZ_AP024883.1"/>
</dbReference>
<dbReference type="CDD" id="cd00761">
    <property type="entry name" value="Glyco_tranf_GTA_type"/>
    <property type="match status" value="1"/>
</dbReference>
<evidence type="ECO:0000313" key="3">
    <source>
        <dbReference type="EMBL" id="MDW6002191.1"/>
    </source>
</evidence>
<organism evidence="4 5">
    <name type="scientific">Vibrio mangrovi</name>
    <dbReference type="NCBI Taxonomy" id="474394"/>
    <lineage>
        <taxon>Bacteria</taxon>
        <taxon>Pseudomonadati</taxon>
        <taxon>Pseudomonadota</taxon>
        <taxon>Gammaproteobacteria</taxon>
        <taxon>Vibrionales</taxon>
        <taxon>Vibrionaceae</taxon>
        <taxon>Vibrio</taxon>
    </lineage>
</organism>
<keyword evidence="1" id="KW-0472">Membrane</keyword>
<keyword evidence="1" id="KW-0812">Transmembrane</keyword>
<dbReference type="InterPro" id="IPR001173">
    <property type="entry name" value="Glyco_trans_2-like"/>
</dbReference>
<keyword evidence="1" id="KW-1133">Transmembrane helix</keyword>
<dbReference type="Proteomes" id="UP000196125">
    <property type="component" value="Unassembled WGS sequence"/>
</dbReference>
<evidence type="ECO:0000259" key="2">
    <source>
        <dbReference type="Pfam" id="PF00535"/>
    </source>
</evidence>
<dbReference type="PANTHER" id="PTHR22916:SF3">
    <property type="entry name" value="UDP-GLCNAC:BETAGAL BETA-1,3-N-ACETYLGLUCOSAMINYLTRANSFERASE-LIKE PROTEIN 1"/>
    <property type="match status" value="1"/>
</dbReference>
<dbReference type="EMBL" id="JAWRCO010000001">
    <property type="protein sequence ID" value="MDW6002191.1"/>
    <property type="molecule type" value="Genomic_DNA"/>
</dbReference>
<dbReference type="OrthoDB" id="9802649at2"/>
<dbReference type="Pfam" id="PF00535">
    <property type="entry name" value="Glycos_transf_2"/>
    <property type="match status" value="1"/>
</dbReference>
<gene>
    <name evidence="4" type="primary">epsJ_2</name>
    <name evidence="3" type="ORF">SBX37_04805</name>
    <name evidence="4" type="ORF">VIM7927_02832</name>
</gene>
<name>A0A1Y6IV84_9VIBR</name>
<dbReference type="AlphaFoldDB" id="A0A1Y6IV84"/>
<reference evidence="4 5" key="1">
    <citation type="submission" date="2017-05" db="EMBL/GenBank/DDBJ databases">
        <authorList>
            <person name="Song R."/>
            <person name="Chenine A.L."/>
            <person name="Ruprecht R.M."/>
        </authorList>
    </citation>
    <scope>NUCLEOTIDE SEQUENCE [LARGE SCALE GENOMIC DNA]</scope>
    <source>
        <strain evidence="4 5">CECT 7927</strain>
    </source>
</reference>
<dbReference type="EC" id="2.4.-.-" evidence="3 4"/>